<comment type="subcellular location">
    <subcellularLocation>
        <location evidence="1">Cytoplasm</location>
    </subcellularLocation>
</comment>
<reference evidence="12 13" key="1">
    <citation type="submission" date="2018-07" db="EMBL/GenBank/DDBJ databases">
        <title>Streptomyces species from bats.</title>
        <authorList>
            <person name="Dunlap C."/>
        </authorList>
    </citation>
    <scope>NUCLEOTIDE SEQUENCE [LARGE SCALE GENOMIC DNA]</scope>
    <source>
        <strain evidence="12 13">AC230</strain>
    </source>
</reference>
<dbReference type="CDD" id="cd02440">
    <property type="entry name" value="AdoMet_MTases"/>
    <property type="match status" value="1"/>
</dbReference>
<proteinExistence type="inferred from homology"/>
<keyword evidence="8" id="KW-0949">S-adenosyl-L-methionine</keyword>
<evidence type="ECO:0000256" key="7">
    <source>
        <dbReference type="ARBA" id="ARBA00022679"/>
    </source>
</evidence>
<dbReference type="PANTHER" id="PTHR11579">
    <property type="entry name" value="PROTEIN-L-ISOASPARTATE O-METHYLTRANSFERASE"/>
    <property type="match status" value="1"/>
</dbReference>
<evidence type="ECO:0000256" key="5">
    <source>
        <dbReference type="ARBA" id="ARBA00022490"/>
    </source>
</evidence>
<keyword evidence="5" id="KW-0963">Cytoplasm</keyword>
<comment type="caution">
    <text evidence="12">The sequence shown here is derived from an EMBL/GenBank/DDBJ whole genome shotgun (WGS) entry which is preliminary data.</text>
</comment>
<keyword evidence="7 12" id="KW-0808">Transferase</keyword>
<organism evidence="12 13">
    <name type="scientific">Streptomyces corynorhini</name>
    <dbReference type="NCBI Taxonomy" id="2282652"/>
    <lineage>
        <taxon>Bacteria</taxon>
        <taxon>Bacillati</taxon>
        <taxon>Actinomycetota</taxon>
        <taxon>Actinomycetes</taxon>
        <taxon>Kitasatosporales</taxon>
        <taxon>Streptomycetaceae</taxon>
        <taxon>Streptomyces</taxon>
    </lineage>
</organism>
<accession>A0A370B9X4</accession>
<dbReference type="OrthoDB" id="5143400at2"/>
<evidence type="ECO:0000256" key="6">
    <source>
        <dbReference type="ARBA" id="ARBA00022603"/>
    </source>
</evidence>
<comment type="similarity">
    <text evidence="2">Belongs to the methyltransferase superfamily. L-isoaspartyl/D-aspartyl protein methyltransferase family.</text>
</comment>
<evidence type="ECO:0000256" key="4">
    <source>
        <dbReference type="ARBA" id="ARBA00013346"/>
    </source>
</evidence>
<gene>
    <name evidence="12" type="ORF">DVH02_08410</name>
</gene>
<evidence type="ECO:0000256" key="2">
    <source>
        <dbReference type="ARBA" id="ARBA00005369"/>
    </source>
</evidence>
<dbReference type="Pfam" id="PF01135">
    <property type="entry name" value="PCMT"/>
    <property type="match status" value="1"/>
</dbReference>
<evidence type="ECO:0000256" key="1">
    <source>
        <dbReference type="ARBA" id="ARBA00004496"/>
    </source>
</evidence>
<evidence type="ECO:0000256" key="10">
    <source>
        <dbReference type="ARBA" id="ARBA00031323"/>
    </source>
</evidence>
<dbReference type="EMBL" id="QQNA01000053">
    <property type="protein sequence ID" value="RDG38597.1"/>
    <property type="molecule type" value="Genomic_DNA"/>
</dbReference>
<dbReference type="Gene3D" id="3.40.50.150">
    <property type="entry name" value="Vaccinia Virus protein VP39"/>
    <property type="match status" value="1"/>
</dbReference>
<dbReference type="EC" id="2.1.1.77" evidence="3"/>
<sequence length="383" mass="41947">MTAPTEPVDLDALRARTAARLDEAGGFELPWMRTAFEKVARHAFVPQRVWEWRQDDRAYQPLDRADAPDDWARLVYDVTGSVVTQVDDGRPGPLGGALPTSSISAPDAVFTMLAAADVRPGQRILEIGAGTGYNAALLCERAGAENVTTVEIDPEVAEGAERALRVTGYRPVVVVADGEKGFEPRAPFDRVISTASLSRVPGAWIAQTRPGGLVVAPWRSALQPRGMAVLRITEEGRGEGHFGYPMAFMDLRGQRRGDQSPLHTLYSHDAWTGARAGATSLDMGWLDTDFHARFAVGLMLPGLHADRQDTADGSAWWLSTGTSWAHVAGNEIRQWGPRDLVSDLERSYLNWTRAGRPDLYEYGLTVTADGNQHPWLRTPDQPL</sequence>
<evidence type="ECO:0000256" key="9">
    <source>
        <dbReference type="ARBA" id="ARBA00030757"/>
    </source>
</evidence>
<evidence type="ECO:0000256" key="11">
    <source>
        <dbReference type="ARBA" id="ARBA00031350"/>
    </source>
</evidence>
<dbReference type="InterPro" id="IPR000682">
    <property type="entry name" value="PCMT"/>
</dbReference>
<evidence type="ECO:0000313" key="12">
    <source>
        <dbReference type="EMBL" id="RDG38597.1"/>
    </source>
</evidence>
<protein>
    <recommendedName>
        <fullName evidence="4">Protein-L-isoaspartate O-methyltransferase</fullName>
        <ecNumber evidence="3">2.1.1.77</ecNumber>
    </recommendedName>
    <alternativeName>
        <fullName evidence="11">L-isoaspartyl protein carboxyl methyltransferase</fullName>
    </alternativeName>
    <alternativeName>
        <fullName evidence="9">Protein L-isoaspartyl methyltransferase</fullName>
    </alternativeName>
    <alternativeName>
        <fullName evidence="10">Protein-beta-aspartate methyltransferase</fullName>
    </alternativeName>
</protein>
<dbReference type="Proteomes" id="UP000253741">
    <property type="component" value="Unassembled WGS sequence"/>
</dbReference>
<keyword evidence="6 12" id="KW-0489">Methyltransferase</keyword>
<evidence type="ECO:0000256" key="8">
    <source>
        <dbReference type="ARBA" id="ARBA00022691"/>
    </source>
</evidence>
<dbReference type="GO" id="GO:0004719">
    <property type="term" value="F:protein-L-isoaspartate (D-aspartate) O-methyltransferase activity"/>
    <property type="evidence" value="ECO:0007669"/>
    <property type="project" value="UniProtKB-EC"/>
</dbReference>
<dbReference type="GO" id="GO:0005737">
    <property type="term" value="C:cytoplasm"/>
    <property type="evidence" value="ECO:0007669"/>
    <property type="project" value="UniProtKB-SubCell"/>
</dbReference>
<evidence type="ECO:0000313" key="13">
    <source>
        <dbReference type="Proteomes" id="UP000253741"/>
    </source>
</evidence>
<dbReference type="RefSeq" id="WP_114623084.1">
    <property type="nucleotide sequence ID" value="NZ_QQNA01000053.1"/>
</dbReference>
<evidence type="ECO:0000256" key="3">
    <source>
        <dbReference type="ARBA" id="ARBA00011890"/>
    </source>
</evidence>
<name>A0A370B9X4_9ACTN</name>
<dbReference type="PANTHER" id="PTHR11579:SF0">
    <property type="entry name" value="PROTEIN-L-ISOASPARTATE(D-ASPARTATE) O-METHYLTRANSFERASE"/>
    <property type="match status" value="1"/>
</dbReference>
<dbReference type="InterPro" id="IPR029063">
    <property type="entry name" value="SAM-dependent_MTases_sf"/>
</dbReference>
<dbReference type="AlphaFoldDB" id="A0A370B9X4"/>
<dbReference type="GO" id="GO:0032259">
    <property type="term" value="P:methylation"/>
    <property type="evidence" value="ECO:0007669"/>
    <property type="project" value="UniProtKB-KW"/>
</dbReference>
<keyword evidence="13" id="KW-1185">Reference proteome</keyword>
<dbReference type="SUPFAM" id="SSF53335">
    <property type="entry name" value="S-adenosyl-L-methionine-dependent methyltransferases"/>
    <property type="match status" value="1"/>
</dbReference>